<dbReference type="STRING" id="1188319.OYT1_00899"/>
<feature type="signal peptide" evidence="1">
    <location>
        <begin position="1"/>
        <end position="20"/>
    </location>
</feature>
<dbReference type="AlphaFoldDB" id="A0A2Z6GCS7"/>
<organism evidence="2 3">
    <name type="scientific">Ferriphaselus amnicola</name>
    <dbReference type="NCBI Taxonomy" id="1188319"/>
    <lineage>
        <taxon>Bacteria</taxon>
        <taxon>Pseudomonadati</taxon>
        <taxon>Pseudomonadota</taxon>
        <taxon>Betaproteobacteria</taxon>
        <taxon>Nitrosomonadales</taxon>
        <taxon>Gallionellaceae</taxon>
        <taxon>Ferriphaselus</taxon>
    </lineage>
</organism>
<dbReference type="InterPro" id="IPR036280">
    <property type="entry name" value="Multihaem_cyt_sf"/>
</dbReference>
<evidence type="ECO:0000256" key="1">
    <source>
        <dbReference type="SAM" id="SignalP"/>
    </source>
</evidence>
<dbReference type="KEGG" id="fam:OYT1_ch1907"/>
<feature type="chain" id="PRO_5017255664" evidence="1">
    <location>
        <begin position="21"/>
        <end position="123"/>
    </location>
</feature>
<keyword evidence="1" id="KW-0732">Signal</keyword>
<reference evidence="2 3" key="1">
    <citation type="submission" date="2018-06" db="EMBL/GenBank/DDBJ databases">
        <title>OYT1 Genome Sequencing.</title>
        <authorList>
            <person name="Kato S."/>
            <person name="Itoh T."/>
            <person name="Ohkuma M."/>
        </authorList>
    </citation>
    <scope>NUCLEOTIDE SEQUENCE [LARGE SCALE GENOMIC DNA]</scope>
    <source>
        <strain evidence="2 3">OYT1</strain>
    </source>
</reference>
<proteinExistence type="predicted"/>
<dbReference type="OrthoDB" id="9790557at2"/>
<dbReference type="Proteomes" id="UP000033070">
    <property type="component" value="Chromosome"/>
</dbReference>
<keyword evidence="3" id="KW-1185">Reference proteome</keyword>
<protein>
    <submittedName>
        <fullName evidence="2">Uncharacterized protein</fullName>
    </submittedName>
</protein>
<accession>A0A2Z6GCS7</accession>
<dbReference type="Gene3D" id="3.90.10.10">
    <property type="entry name" value="Cytochrome C3"/>
    <property type="match status" value="1"/>
</dbReference>
<evidence type="ECO:0000313" key="2">
    <source>
        <dbReference type="EMBL" id="BBE51433.1"/>
    </source>
</evidence>
<name>A0A2Z6GCS7_9PROT</name>
<gene>
    <name evidence="2" type="ORF">OYT1_ch1907</name>
</gene>
<dbReference type="SUPFAM" id="SSF48695">
    <property type="entry name" value="Multiheme cytochromes"/>
    <property type="match status" value="1"/>
</dbReference>
<sequence>MFRLLTAILLACCVSLTASAHESSFTPKLDIGKGGKCVEDESTMRNHHYELIRHQRDDTMRKGIRGGKYSLAGCVDCHASKKNNSVLGSSENFCQGCHEYAAVKPDCFECHSSKPRKAVGEAK</sequence>
<dbReference type="RefSeq" id="WP_062626102.1">
    <property type="nucleotide sequence ID" value="NZ_AP018738.1"/>
</dbReference>
<evidence type="ECO:0000313" key="3">
    <source>
        <dbReference type="Proteomes" id="UP000033070"/>
    </source>
</evidence>
<dbReference type="EMBL" id="AP018738">
    <property type="protein sequence ID" value="BBE51433.1"/>
    <property type="molecule type" value="Genomic_DNA"/>
</dbReference>